<evidence type="ECO:0000313" key="3">
    <source>
        <dbReference type="EMBL" id="JAE29244.1"/>
    </source>
</evidence>
<protein>
    <submittedName>
        <fullName evidence="3">Uncharacterized protein</fullName>
    </submittedName>
</protein>
<dbReference type="InterPro" id="IPR055302">
    <property type="entry name" value="F-box_dom-containing"/>
</dbReference>
<dbReference type="Pfam" id="PF08387">
    <property type="entry name" value="FBD"/>
    <property type="match status" value="1"/>
</dbReference>
<dbReference type="PANTHER" id="PTHR32141:SF34">
    <property type="entry name" value="OS12G0558366 PROTEIN"/>
    <property type="match status" value="1"/>
</dbReference>
<dbReference type="AlphaFoldDB" id="A0A0A9H0C8"/>
<evidence type="ECO:0000259" key="2">
    <source>
        <dbReference type="Pfam" id="PF24758"/>
    </source>
</evidence>
<sequence length="168" mass="19380">MVPVSLSRVMRAVKIIALVTAPNLDLVINFLKCFPCVEKLYIVSYGQNIKNVQHYVSLECLDLHLKMVQFIAYQGKMSDVNFIKSFVLNARVLKSMEIVVRRDKCDSNWIASQHEKLRLNARASLGARFDFQADYQSCSMVHMLHILDLATDDPFDMSLCRCRRDDFL</sequence>
<reference evidence="3" key="1">
    <citation type="submission" date="2014-09" db="EMBL/GenBank/DDBJ databases">
        <authorList>
            <person name="Magalhaes I.L.F."/>
            <person name="Oliveira U."/>
            <person name="Santos F.R."/>
            <person name="Vidigal T.H.D.A."/>
            <person name="Brescovit A.D."/>
            <person name="Santos A.J."/>
        </authorList>
    </citation>
    <scope>NUCLEOTIDE SEQUENCE</scope>
    <source>
        <tissue evidence="3">Shoot tissue taken approximately 20 cm above the soil surface</tissue>
    </source>
</reference>
<feature type="domain" description="FBD" evidence="1">
    <location>
        <begin position="59"/>
        <end position="98"/>
    </location>
</feature>
<evidence type="ECO:0000259" key="1">
    <source>
        <dbReference type="Pfam" id="PF08387"/>
    </source>
</evidence>
<dbReference type="Pfam" id="PF24758">
    <property type="entry name" value="LRR_At5g56370"/>
    <property type="match status" value="1"/>
</dbReference>
<name>A0A0A9H0C8_ARUDO</name>
<accession>A0A0A9H0C8</accession>
<organism evidence="3">
    <name type="scientific">Arundo donax</name>
    <name type="common">Giant reed</name>
    <name type="synonym">Donax arundinaceus</name>
    <dbReference type="NCBI Taxonomy" id="35708"/>
    <lineage>
        <taxon>Eukaryota</taxon>
        <taxon>Viridiplantae</taxon>
        <taxon>Streptophyta</taxon>
        <taxon>Embryophyta</taxon>
        <taxon>Tracheophyta</taxon>
        <taxon>Spermatophyta</taxon>
        <taxon>Magnoliopsida</taxon>
        <taxon>Liliopsida</taxon>
        <taxon>Poales</taxon>
        <taxon>Poaceae</taxon>
        <taxon>PACMAD clade</taxon>
        <taxon>Arundinoideae</taxon>
        <taxon>Arundineae</taxon>
        <taxon>Arundo</taxon>
    </lineage>
</organism>
<feature type="domain" description="F-box/LRR-repeat protein 15/At3g58940/PEG3-like LRR" evidence="2">
    <location>
        <begin position="2"/>
        <end position="42"/>
    </location>
</feature>
<dbReference type="InterPro" id="IPR006566">
    <property type="entry name" value="FBD"/>
</dbReference>
<dbReference type="InterPro" id="IPR055411">
    <property type="entry name" value="LRR_FXL15/At3g58940/PEG3-like"/>
</dbReference>
<dbReference type="PANTHER" id="PTHR32141">
    <property type="match status" value="1"/>
</dbReference>
<proteinExistence type="predicted"/>
<dbReference type="EMBL" id="GBRH01168652">
    <property type="protein sequence ID" value="JAE29244.1"/>
    <property type="molecule type" value="Transcribed_RNA"/>
</dbReference>
<reference evidence="3" key="2">
    <citation type="journal article" date="2015" name="Data Brief">
        <title>Shoot transcriptome of the giant reed, Arundo donax.</title>
        <authorList>
            <person name="Barrero R.A."/>
            <person name="Guerrero F.D."/>
            <person name="Moolhuijzen P."/>
            <person name="Goolsby J.A."/>
            <person name="Tidwell J."/>
            <person name="Bellgard S.E."/>
            <person name="Bellgard M.I."/>
        </authorList>
    </citation>
    <scope>NUCLEOTIDE SEQUENCE</scope>
    <source>
        <tissue evidence="3">Shoot tissue taken approximately 20 cm above the soil surface</tissue>
    </source>
</reference>